<comment type="caution">
    <text evidence="1">The sequence shown here is derived from an EMBL/GenBank/DDBJ whole genome shotgun (WGS) entry which is preliminary data.</text>
</comment>
<sequence length="150" mass="17417">MTESYKGFNIDIERTDNNSPYHWGVEGEEHVYWSGTAEDSSSAWEQATEWINFYLKSLPKTENAKIAVKHQQILKEVVEALEKVTDVDYCNHHQRIVSGGLRNKEALLDNALEKIREALRINEQVIRSIKAFPDEDLETAIRRYLQSNHD</sequence>
<evidence type="ECO:0000313" key="2">
    <source>
        <dbReference type="Proteomes" id="UP000632766"/>
    </source>
</evidence>
<organism evidence="1 2">
    <name type="scientific">Amazonocrinis nigriterrae CENA67</name>
    <dbReference type="NCBI Taxonomy" id="2794033"/>
    <lineage>
        <taxon>Bacteria</taxon>
        <taxon>Bacillati</taxon>
        <taxon>Cyanobacteriota</taxon>
        <taxon>Cyanophyceae</taxon>
        <taxon>Nostocales</taxon>
        <taxon>Nostocaceae</taxon>
        <taxon>Amazonocrinis</taxon>
        <taxon>Amazonocrinis nigriterrae</taxon>
    </lineage>
</organism>
<protein>
    <submittedName>
        <fullName evidence="1">Uncharacterized protein</fullName>
    </submittedName>
</protein>
<dbReference type="AlphaFoldDB" id="A0A8J7L5W3"/>
<proteinExistence type="predicted"/>
<name>A0A8J7L5W3_9NOST</name>
<gene>
    <name evidence="1" type="ORF">I8748_05630</name>
</gene>
<dbReference type="EMBL" id="JAECZC010000007">
    <property type="protein sequence ID" value="MBH8561664.1"/>
    <property type="molecule type" value="Genomic_DNA"/>
</dbReference>
<accession>A0A8J7L5W3</accession>
<evidence type="ECO:0000313" key="1">
    <source>
        <dbReference type="EMBL" id="MBH8561664.1"/>
    </source>
</evidence>
<dbReference type="RefSeq" id="WP_198123669.1">
    <property type="nucleotide sequence ID" value="NZ_JAECZC010000007.1"/>
</dbReference>
<dbReference type="Proteomes" id="UP000632766">
    <property type="component" value="Unassembled WGS sequence"/>
</dbReference>
<reference evidence="1 2" key="1">
    <citation type="journal article" date="2021" name="Int. J. Syst. Evol. Microbiol.">
        <title>Amazonocrinis nigriterrae gen. nov., sp. nov., Atlanticothrix silvestris gen. nov., sp. nov. and Dendronalium phyllosphericum gen. nov., sp. nov., nostocacean cyanobacteria from Brazilian environments.</title>
        <authorList>
            <person name="Alvarenga D.O."/>
            <person name="Andreote A.P.D."/>
            <person name="Branco L.H.Z."/>
            <person name="Delbaje E."/>
            <person name="Cruz R.B."/>
            <person name="Varani A.M."/>
            <person name="Fiore M.F."/>
        </authorList>
    </citation>
    <scope>NUCLEOTIDE SEQUENCE [LARGE SCALE GENOMIC DNA]</scope>
    <source>
        <strain evidence="1 2">CENA67</strain>
    </source>
</reference>
<keyword evidence="2" id="KW-1185">Reference proteome</keyword>